<gene>
    <name evidence="2" type="ORF">C1T31_05815</name>
</gene>
<dbReference type="AlphaFoldDB" id="A0A2K1E0N5"/>
<keyword evidence="1" id="KW-1133">Transmembrane helix</keyword>
<name>A0A2K1E0N5_9FLAO</name>
<sequence>MYFTVILFIFIVLLTIVSIFKTLEVFQESIKMNKEIKIIRSKLYTELEIQRSLKPRIKLLDGLNAIMLKRVTVIIKELIDLQNSIISYRMMDN</sequence>
<keyword evidence="3" id="KW-1185">Reference proteome</keyword>
<reference evidence="2 3" key="1">
    <citation type="submission" date="2018-01" db="EMBL/GenBank/DDBJ databases">
        <title>The draft genome of Hanstruepera neustonica JCM19743.</title>
        <authorList>
            <person name="He R.-H."/>
            <person name="Du Z.-J."/>
        </authorList>
    </citation>
    <scope>NUCLEOTIDE SEQUENCE [LARGE SCALE GENOMIC DNA]</scope>
    <source>
        <strain evidence="2 3">JCM19743</strain>
    </source>
</reference>
<evidence type="ECO:0000313" key="2">
    <source>
        <dbReference type="EMBL" id="PNQ73847.1"/>
    </source>
</evidence>
<evidence type="ECO:0000256" key="1">
    <source>
        <dbReference type="SAM" id="Phobius"/>
    </source>
</evidence>
<accession>A0A2K1E0N5</accession>
<dbReference type="Proteomes" id="UP000236641">
    <property type="component" value="Unassembled WGS sequence"/>
</dbReference>
<proteinExistence type="predicted"/>
<organism evidence="2 3">
    <name type="scientific">Hanstruepera neustonica</name>
    <dbReference type="NCBI Taxonomy" id="1445657"/>
    <lineage>
        <taxon>Bacteria</taxon>
        <taxon>Pseudomonadati</taxon>
        <taxon>Bacteroidota</taxon>
        <taxon>Flavobacteriia</taxon>
        <taxon>Flavobacteriales</taxon>
        <taxon>Flavobacteriaceae</taxon>
        <taxon>Hanstruepera</taxon>
    </lineage>
</organism>
<protein>
    <submittedName>
        <fullName evidence="2">Uncharacterized protein</fullName>
    </submittedName>
</protein>
<evidence type="ECO:0000313" key="3">
    <source>
        <dbReference type="Proteomes" id="UP000236641"/>
    </source>
</evidence>
<dbReference type="EMBL" id="POWF01000002">
    <property type="protein sequence ID" value="PNQ73847.1"/>
    <property type="molecule type" value="Genomic_DNA"/>
</dbReference>
<comment type="caution">
    <text evidence="2">The sequence shown here is derived from an EMBL/GenBank/DDBJ whole genome shotgun (WGS) entry which is preliminary data.</text>
</comment>
<keyword evidence="1" id="KW-0812">Transmembrane</keyword>
<feature type="transmembrane region" description="Helical" evidence="1">
    <location>
        <begin position="6"/>
        <end position="26"/>
    </location>
</feature>
<keyword evidence="1" id="KW-0472">Membrane</keyword>